<feature type="compositionally biased region" description="Polar residues" evidence="1">
    <location>
        <begin position="570"/>
        <end position="582"/>
    </location>
</feature>
<evidence type="ECO:0000313" key="2">
    <source>
        <dbReference type="EMBL" id="KAK2608078.1"/>
    </source>
</evidence>
<gene>
    <name evidence="2" type="ORF">N8I77_006713</name>
</gene>
<feature type="compositionally biased region" description="Basic residues" evidence="1">
    <location>
        <begin position="698"/>
        <end position="710"/>
    </location>
</feature>
<feature type="compositionally biased region" description="Low complexity" evidence="1">
    <location>
        <begin position="778"/>
        <end position="787"/>
    </location>
</feature>
<accession>A0AAD9W432</accession>
<evidence type="ECO:0000256" key="1">
    <source>
        <dbReference type="SAM" id="MobiDB-lite"/>
    </source>
</evidence>
<feature type="compositionally biased region" description="Basic and acidic residues" evidence="1">
    <location>
        <begin position="711"/>
        <end position="720"/>
    </location>
</feature>
<keyword evidence="3" id="KW-1185">Reference proteome</keyword>
<protein>
    <submittedName>
        <fullName evidence="2">Uncharacterized protein</fullName>
    </submittedName>
</protein>
<feature type="compositionally biased region" description="Basic residues" evidence="1">
    <location>
        <begin position="808"/>
        <end position="817"/>
    </location>
</feature>
<dbReference type="AlphaFoldDB" id="A0AAD9W432"/>
<dbReference type="EMBL" id="JAUJFL010000003">
    <property type="protein sequence ID" value="KAK2608078.1"/>
    <property type="molecule type" value="Genomic_DNA"/>
</dbReference>
<dbReference type="Proteomes" id="UP001265746">
    <property type="component" value="Unassembled WGS sequence"/>
</dbReference>
<organism evidence="2 3">
    <name type="scientific">Phomopsis amygdali</name>
    <name type="common">Fusicoccum amygdali</name>
    <dbReference type="NCBI Taxonomy" id="1214568"/>
    <lineage>
        <taxon>Eukaryota</taxon>
        <taxon>Fungi</taxon>
        <taxon>Dikarya</taxon>
        <taxon>Ascomycota</taxon>
        <taxon>Pezizomycotina</taxon>
        <taxon>Sordariomycetes</taxon>
        <taxon>Sordariomycetidae</taxon>
        <taxon>Diaporthales</taxon>
        <taxon>Diaporthaceae</taxon>
        <taxon>Diaporthe</taxon>
    </lineage>
</organism>
<name>A0AAD9W432_PHOAM</name>
<sequence length="843" mass="91576">MAVFEMRPGARIALPERSYSLPPLYLHSPEPLHAVSSSSSLPPVVMEPSPPRLFPWIHLPHQIRQRILSYAVLPDGPGTPLIIGKLDHGTHLRNVAVPIFLALGSWLAYVDAVPILYHEVHVNLSIHRRSSMVFLTSPVSPRPRGVVVKLRMYIDIKKSLHLFDSGFTIAQSKGKLIKMNVPTALRCMKVHGQLSKVEFLIDSLAATAEMEQRIPENYLPMAEIQLGSRGSLPVSGDCMASSSTGVRSDGKQAETVIAPAFLACRAWQSGILPLLEDGTFRQGASLGLVFGRQFSHQERIDGDDHEDSILRIDAASLMRYWLGGTIVELLDGTGQSSSWIDPFTLSPRHVEGLDGSNINMASESRSHENVAVNSIEGENDMTPSPIKILESSLEPALTDDEDGEEESQSLLEPQSLLVDAQMEHRASHDDREASPSYDTPSEDGSASDEGEMRIFHRSFGVGSMAVENRTSVSPSHSRSSTNSALVTTITCGGIDPPTSNLEPEGRGMTSRRSMSLGDDLDANSVVGYLTDASSGPGPDDAESPETPPRQVTTPPERSSPKEINDYASPMIQSSPLNDSDCSPTGGAKRIEEAKQTGDMSEASRQLLSETLDASFRDANEITLSHRKTTQASLAQEATRDLLKGLSVLDIAESEDVVEHRATTSSRLGREIDSDTAARLAAASAIVASRAARREAKKAAKKEKKKRKREAKLRAEVDGVHADTANAVSQAPEQAVLKTKSEGLTPQPNCPVPNVNSEDGQGTYRCYAFTKSQSKRAKAATPPATPNNHLSKKRKGPPPQGEASASPQRSKRSRRRARELKEKQLGLLKKLEAAAWDREQTLTE</sequence>
<feature type="region of interest" description="Disordered" evidence="1">
    <location>
        <begin position="771"/>
        <end position="822"/>
    </location>
</feature>
<feature type="region of interest" description="Disordered" evidence="1">
    <location>
        <begin position="490"/>
        <end position="602"/>
    </location>
</feature>
<feature type="region of interest" description="Disordered" evidence="1">
    <location>
        <begin position="694"/>
        <end position="759"/>
    </location>
</feature>
<feature type="compositionally biased region" description="Basic and acidic residues" evidence="1">
    <location>
        <begin position="421"/>
        <end position="433"/>
    </location>
</feature>
<feature type="region of interest" description="Disordered" evidence="1">
    <location>
        <begin position="421"/>
        <end position="450"/>
    </location>
</feature>
<comment type="caution">
    <text evidence="2">The sequence shown here is derived from an EMBL/GenBank/DDBJ whole genome shotgun (WGS) entry which is preliminary data.</text>
</comment>
<evidence type="ECO:0000313" key="3">
    <source>
        <dbReference type="Proteomes" id="UP001265746"/>
    </source>
</evidence>
<proteinExistence type="predicted"/>
<reference evidence="2" key="1">
    <citation type="submission" date="2023-06" db="EMBL/GenBank/DDBJ databases">
        <authorList>
            <person name="Noh H."/>
        </authorList>
    </citation>
    <scope>NUCLEOTIDE SEQUENCE</scope>
    <source>
        <strain evidence="2">DUCC20226</strain>
    </source>
</reference>